<comment type="caution">
    <text evidence="3">The sequence shown here is derived from an EMBL/GenBank/DDBJ whole genome shotgun (WGS) entry which is preliminary data.</text>
</comment>
<dbReference type="CDD" id="cd02440">
    <property type="entry name" value="AdoMet_MTases"/>
    <property type="match status" value="1"/>
</dbReference>
<dbReference type="GO" id="GO:0008757">
    <property type="term" value="F:S-adenosylmethionine-dependent methyltransferase activity"/>
    <property type="evidence" value="ECO:0007669"/>
    <property type="project" value="InterPro"/>
</dbReference>
<accession>A0A562IJ80</accession>
<dbReference type="SUPFAM" id="SSF53335">
    <property type="entry name" value="S-adenosyl-L-methionine-dependent methyltransferases"/>
    <property type="match status" value="1"/>
</dbReference>
<dbReference type="Gene3D" id="3.40.50.150">
    <property type="entry name" value="Vaccinia Virus protein VP39"/>
    <property type="match status" value="1"/>
</dbReference>
<evidence type="ECO:0000259" key="2">
    <source>
        <dbReference type="Pfam" id="PF08241"/>
    </source>
</evidence>
<dbReference type="InterPro" id="IPR029063">
    <property type="entry name" value="SAM-dependent_MTases_sf"/>
</dbReference>
<dbReference type="Pfam" id="PF08241">
    <property type="entry name" value="Methyltransf_11"/>
    <property type="match status" value="1"/>
</dbReference>
<name>A0A562IJ80_MICOL</name>
<sequence>MVDLSTVKDMDSTTTPYGHLLFMHSDNAEAERLTALAGAFDQDTIHRLERFGIQPGWNCLEIGSGVGTIAHWLATQCPHGEVIAADLDTSLIPEGGRPSNLRVIAHDVTVDDFPEGSFELICSRFVFEHLIDRDAVLAKVVRWLAPGGWLLLEDTGPFPFDSSPNPLYRKVSKAIMAVATKRMGSDYGWSRSFPAQLRANGLIHTGIHASSHGVGGTPMGRAWRLTAEHIAADLDAQFGITAADLAEFADQVESPSFDDLCIASVAAWGQRPPVPTMPVPRQN</sequence>
<dbReference type="AlphaFoldDB" id="A0A562IJ80"/>
<keyword evidence="4" id="KW-1185">Reference proteome</keyword>
<proteinExistence type="predicted"/>
<protein>
    <submittedName>
        <fullName evidence="3">Methyltransferase family protein</fullName>
    </submittedName>
</protein>
<evidence type="ECO:0000313" key="3">
    <source>
        <dbReference type="EMBL" id="TWH70886.1"/>
    </source>
</evidence>
<evidence type="ECO:0000313" key="4">
    <source>
        <dbReference type="Proteomes" id="UP000319825"/>
    </source>
</evidence>
<keyword evidence="1 3" id="KW-0808">Transferase</keyword>
<evidence type="ECO:0000256" key="1">
    <source>
        <dbReference type="ARBA" id="ARBA00022679"/>
    </source>
</evidence>
<dbReference type="EMBL" id="VLKE01000001">
    <property type="protein sequence ID" value="TWH70886.1"/>
    <property type="molecule type" value="Genomic_DNA"/>
</dbReference>
<reference evidence="3 4" key="1">
    <citation type="submission" date="2019-07" db="EMBL/GenBank/DDBJ databases">
        <title>R&amp;d 2014.</title>
        <authorList>
            <person name="Klenk H.-P."/>
        </authorList>
    </citation>
    <scope>NUCLEOTIDE SEQUENCE [LARGE SCALE GENOMIC DNA]</scope>
    <source>
        <strain evidence="3 4">DSM 43868</strain>
    </source>
</reference>
<feature type="domain" description="Methyltransferase type 11" evidence="2">
    <location>
        <begin position="60"/>
        <end position="151"/>
    </location>
</feature>
<dbReference type="InterPro" id="IPR013216">
    <property type="entry name" value="Methyltransf_11"/>
</dbReference>
<dbReference type="Proteomes" id="UP000319825">
    <property type="component" value="Unassembled WGS sequence"/>
</dbReference>
<dbReference type="GO" id="GO:0032259">
    <property type="term" value="P:methylation"/>
    <property type="evidence" value="ECO:0007669"/>
    <property type="project" value="UniProtKB-KW"/>
</dbReference>
<gene>
    <name evidence="3" type="ORF">JD77_05911</name>
</gene>
<keyword evidence="3" id="KW-0489">Methyltransferase</keyword>
<organism evidence="3 4">
    <name type="scientific">Micromonospora olivasterospora</name>
    <dbReference type="NCBI Taxonomy" id="1880"/>
    <lineage>
        <taxon>Bacteria</taxon>
        <taxon>Bacillati</taxon>
        <taxon>Actinomycetota</taxon>
        <taxon>Actinomycetes</taxon>
        <taxon>Micromonosporales</taxon>
        <taxon>Micromonosporaceae</taxon>
        <taxon>Micromonospora</taxon>
    </lineage>
</organism>
<dbReference type="PANTHER" id="PTHR43861">
    <property type="entry name" value="TRANS-ACONITATE 2-METHYLTRANSFERASE-RELATED"/>
    <property type="match status" value="1"/>
</dbReference>
<dbReference type="PANTHER" id="PTHR43861:SF3">
    <property type="entry name" value="PUTATIVE (AFU_ORTHOLOGUE AFUA_2G14390)-RELATED"/>
    <property type="match status" value="1"/>
</dbReference>